<accession>A0ACC2JHF9</accession>
<sequence>MIGVPAEDGDLFPEWDEWLRLEEAGGTADEAAEESSAEEEDEEEEDDDDEDDDDDDDDDDEDNSNYETPASAFASGAEISARLTPEISSNPPPIYHTATTQHEDHGNSWEVTVYPS</sequence>
<evidence type="ECO:0000313" key="1">
    <source>
        <dbReference type="EMBL" id="KAJ8126809.1"/>
    </source>
</evidence>
<dbReference type="Proteomes" id="UP001153332">
    <property type="component" value="Unassembled WGS sequence"/>
</dbReference>
<keyword evidence="2" id="KW-1185">Reference proteome</keyword>
<name>A0ACC2JHF9_9PEZI</name>
<dbReference type="EMBL" id="JAPUUL010001686">
    <property type="protein sequence ID" value="KAJ8126809.1"/>
    <property type="molecule type" value="Genomic_DNA"/>
</dbReference>
<protein>
    <submittedName>
        <fullName evidence="1">Uncharacterized protein</fullName>
    </submittedName>
</protein>
<gene>
    <name evidence="1" type="ORF">O1611_g6826</name>
</gene>
<comment type="caution">
    <text evidence="1">The sequence shown here is derived from an EMBL/GenBank/DDBJ whole genome shotgun (WGS) entry which is preliminary data.</text>
</comment>
<reference evidence="1" key="1">
    <citation type="submission" date="2022-12" db="EMBL/GenBank/DDBJ databases">
        <title>Genome Sequence of Lasiodiplodia mahajangana.</title>
        <authorList>
            <person name="Buettner E."/>
        </authorList>
    </citation>
    <scope>NUCLEOTIDE SEQUENCE</scope>
    <source>
        <strain evidence="1">VT137</strain>
    </source>
</reference>
<organism evidence="1 2">
    <name type="scientific">Lasiodiplodia mahajangana</name>
    <dbReference type="NCBI Taxonomy" id="1108764"/>
    <lineage>
        <taxon>Eukaryota</taxon>
        <taxon>Fungi</taxon>
        <taxon>Dikarya</taxon>
        <taxon>Ascomycota</taxon>
        <taxon>Pezizomycotina</taxon>
        <taxon>Dothideomycetes</taxon>
        <taxon>Dothideomycetes incertae sedis</taxon>
        <taxon>Botryosphaeriales</taxon>
        <taxon>Botryosphaeriaceae</taxon>
        <taxon>Lasiodiplodia</taxon>
    </lineage>
</organism>
<evidence type="ECO:0000313" key="2">
    <source>
        <dbReference type="Proteomes" id="UP001153332"/>
    </source>
</evidence>
<proteinExistence type="predicted"/>